<evidence type="ECO:0000313" key="2">
    <source>
        <dbReference type="EMBL" id="KAL0063355.1"/>
    </source>
</evidence>
<comment type="caution">
    <text evidence="2">The sequence shown here is derived from an EMBL/GenBank/DDBJ whole genome shotgun (WGS) entry which is preliminary data.</text>
</comment>
<protein>
    <recommendedName>
        <fullName evidence="4">ABM domain-containing protein</fullName>
    </recommendedName>
</protein>
<gene>
    <name evidence="2" type="ORF">AAF712_009750</name>
</gene>
<keyword evidence="3" id="KW-1185">Reference proteome</keyword>
<evidence type="ECO:0008006" key="4">
    <source>
        <dbReference type="Google" id="ProtNLM"/>
    </source>
</evidence>
<evidence type="ECO:0000256" key="1">
    <source>
        <dbReference type="SAM" id="MobiDB-lite"/>
    </source>
</evidence>
<evidence type="ECO:0000313" key="3">
    <source>
        <dbReference type="Proteomes" id="UP001437256"/>
    </source>
</evidence>
<reference evidence="2 3" key="1">
    <citation type="submission" date="2024-05" db="EMBL/GenBank/DDBJ databases">
        <title>A draft genome resource for the thread blight pathogen Marasmius tenuissimus strain MS-2.</title>
        <authorList>
            <person name="Yulfo-Soto G.E."/>
            <person name="Baruah I.K."/>
            <person name="Amoako-Attah I."/>
            <person name="Bukari Y."/>
            <person name="Meinhardt L.W."/>
            <person name="Bailey B.A."/>
            <person name="Cohen S.P."/>
        </authorList>
    </citation>
    <scope>NUCLEOTIDE SEQUENCE [LARGE SCALE GENOMIC DNA]</scope>
    <source>
        <strain evidence="2 3">MS-2</strain>
    </source>
</reference>
<organism evidence="2 3">
    <name type="scientific">Marasmius tenuissimus</name>
    <dbReference type="NCBI Taxonomy" id="585030"/>
    <lineage>
        <taxon>Eukaryota</taxon>
        <taxon>Fungi</taxon>
        <taxon>Dikarya</taxon>
        <taxon>Basidiomycota</taxon>
        <taxon>Agaricomycotina</taxon>
        <taxon>Agaricomycetes</taxon>
        <taxon>Agaricomycetidae</taxon>
        <taxon>Agaricales</taxon>
        <taxon>Marasmiineae</taxon>
        <taxon>Marasmiaceae</taxon>
        <taxon>Marasmius</taxon>
    </lineage>
</organism>
<dbReference type="Proteomes" id="UP001437256">
    <property type="component" value="Unassembled WGS sequence"/>
</dbReference>
<name>A0ABR2ZPX0_9AGAR</name>
<dbReference type="EMBL" id="JBBXMP010000083">
    <property type="protein sequence ID" value="KAL0063355.1"/>
    <property type="molecule type" value="Genomic_DNA"/>
</dbReference>
<proteinExistence type="predicted"/>
<feature type="region of interest" description="Disordered" evidence="1">
    <location>
        <begin position="120"/>
        <end position="158"/>
    </location>
</feature>
<accession>A0ABR2ZPX0</accession>
<sequence>MAITELITIELLPSSGYSIYSPELSRLITTLSMRQCTFSAYPVTLYADISSSRTFYLLTGWRNSAALTQWRNNDNGIFQELERYIKIKRTLYLAMDFDTIPRGKSRMLCMLRNSIKDEEEDPHEFQDGIGSEPDRWDSHRTGIPAAQSRSPPGYCSDAEDEDEEICRIEWTGGGHELKEDERQVFHRFIMYGKETSEHAVRECLRSRDFTAMKQISIPRPPPNIPGGP</sequence>